<feature type="domain" description="Glycosyltransferase 2-like" evidence="1">
    <location>
        <begin position="13"/>
        <end position="125"/>
    </location>
</feature>
<comment type="caution">
    <text evidence="2">The sequence shown here is derived from an EMBL/GenBank/DDBJ whole genome shotgun (WGS) entry which is preliminary data.</text>
</comment>
<dbReference type="AlphaFoldDB" id="A0A7Z0DZD1"/>
<dbReference type="Pfam" id="PF00535">
    <property type="entry name" value="Glycos_transf_2"/>
    <property type="match status" value="1"/>
</dbReference>
<dbReference type="InterPro" id="IPR029044">
    <property type="entry name" value="Nucleotide-diphossugar_trans"/>
</dbReference>
<evidence type="ECO:0000313" key="3">
    <source>
        <dbReference type="Proteomes" id="UP000535276"/>
    </source>
</evidence>
<sequence>MELSTISGIEVAVVIPAYNASPYLAQTLQSVVDQSHKALEIIIVDDGSTDETASICRRFAAGDPRFKLLSTANRGVAAARNFGIEASTSGYIAFLDADDLWHPTYVERMLSALHPLPDAWGAVYALHRFIDSEGYCTKSGSSLNARDSILARHLVFRFVGNGSGFMVRRAVIDKIGGYDPRYARQGIGGCEDFDFELRTAEHFKIETVPLGLVGYRLHSEAMSADKSRMARSLLAVSEQCIARNPDLPAFVISCARASAHLYAFSKFAISKDWHSAGISLKQIYHHSPMLASTVLAELILSKANRAARRTWSKAWPAKENEEKNVRKFEEIDPLSPLVGGWSRFRTKALLQRLSEIDRSGNAAPLRPRHGRRNAWRLTGQHLAITLRNMIFRQNINK</sequence>
<protein>
    <submittedName>
        <fullName evidence="2">Glycosyltransferase involved in cell wall biosynthesis</fullName>
    </submittedName>
</protein>
<dbReference type="Proteomes" id="UP000535276">
    <property type="component" value="Unassembled WGS sequence"/>
</dbReference>
<accession>A0A7Z0DZD1</accession>
<dbReference type="PANTHER" id="PTHR22916">
    <property type="entry name" value="GLYCOSYLTRANSFERASE"/>
    <property type="match status" value="1"/>
</dbReference>
<organism evidence="2 3">
    <name type="scientific">Rhizobium leguminosarum</name>
    <dbReference type="NCBI Taxonomy" id="384"/>
    <lineage>
        <taxon>Bacteria</taxon>
        <taxon>Pseudomonadati</taxon>
        <taxon>Pseudomonadota</taxon>
        <taxon>Alphaproteobacteria</taxon>
        <taxon>Hyphomicrobiales</taxon>
        <taxon>Rhizobiaceae</taxon>
        <taxon>Rhizobium/Agrobacterium group</taxon>
        <taxon>Rhizobium</taxon>
    </lineage>
</organism>
<dbReference type="PANTHER" id="PTHR22916:SF3">
    <property type="entry name" value="UDP-GLCNAC:BETAGAL BETA-1,3-N-ACETYLGLUCOSAMINYLTRANSFERASE-LIKE PROTEIN 1"/>
    <property type="match status" value="1"/>
</dbReference>
<dbReference type="EMBL" id="JACBZV010000004">
    <property type="protein sequence ID" value="NYJ11926.1"/>
    <property type="molecule type" value="Genomic_DNA"/>
</dbReference>
<keyword evidence="2" id="KW-0808">Transferase</keyword>
<name>A0A7Z0DZD1_RHILE</name>
<dbReference type="Gene3D" id="3.90.550.10">
    <property type="entry name" value="Spore Coat Polysaccharide Biosynthesis Protein SpsA, Chain A"/>
    <property type="match status" value="1"/>
</dbReference>
<dbReference type="GO" id="GO:0016758">
    <property type="term" value="F:hexosyltransferase activity"/>
    <property type="evidence" value="ECO:0007669"/>
    <property type="project" value="UniProtKB-ARBA"/>
</dbReference>
<reference evidence="2 3" key="1">
    <citation type="submission" date="2020-07" db="EMBL/GenBank/DDBJ databases">
        <title>Genomic Encyclopedia of Type Strains, Phase IV (KMG-V): Genome sequencing to study the core and pangenomes of soil and plant-associated prokaryotes.</title>
        <authorList>
            <person name="Whitman W."/>
        </authorList>
    </citation>
    <scope>NUCLEOTIDE SEQUENCE [LARGE SCALE GENOMIC DNA]</scope>
    <source>
        <strain evidence="2 3">SEMIA 4052</strain>
    </source>
</reference>
<dbReference type="InterPro" id="IPR001173">
    <property type="entry name" value="Glyco_trans_2-like"/>
</dbReference>
<dbReference type="CDD" id="cd00761">
    <property type="entry name" value="Glyco_tranf_GTA_type"/>
    <property type="match status" value="1"/>
</dbReference>
<proteinExistence type="predicted"/>
<evidence type="ECO:0000313" key="2">
    <source>
        <dbReference type="EMBL" id="NYJ11926.1"/>
    </source>
</evidence>
<evidence type="ECO:0000259" key="1">
    <source>
        <dbReference type="Pfam" id="PF00535"/>
    </source>
</evidence>
<gene>
    <name evidence="2" type="ORF">GGI64_002984</name>
</gene>
<dbReference type="RefSeq" id="WP_012558647.1">
    <property type="nucleotide sequence ID" value="NZ_JACBZV010000004.1"/>
</dbReference>
<dbReference type="SUPFAM" id="SSF53448">
    <property type="entry name" value="Nucleotide-diphospho-sugar transferases"/>
    <property type="match status" value="1"/>
</dbReference>